<dbReference type="InterPro" id="IPR005475">
    <property type="entry name" value="Transketolase-like_Pyr-bd"/>
</dbReference>
<dbReference type="SMART" id="SM00861">
    <property type="entry name" value="Transket_pyr"/>
    <property type="match status" value="1"/>
</dbReference>
<evidence type="ECO:0000313" key="2">
    <source>
        <dbReference type="EMBL" id="KKK54073.1"/>
    </source>
</evidence>
<dbReference type="InterPro" id="IPR051157">
    <property type="entry name" value="PDH/Transketolase"/>
</dbReference>
<dbReference type="PANTHER" id="PTHR43825:SF5">
    <property type="entry name" value="HYPOTHETICAL TRANSKETOLASE FAMILY PROTEIN"/>
    <property type="match status" value="1"/>
</dbReference>
<accession>A0A0F8WBV7</accession>
<gene>
    <name evidence="2" type="ORF">LCGC14_3088410</name>
</gene>
<dbReference type="Gene3D" id="3.40.50.970">
    <property type="match status" value="1"/>
</dbReference>
<feature type="domain" description="Transketolase-like pyrimidine-binding" evidence="1">
    <location>
        <begin position="2"/>
        <end position="159"/>
    </location>
</feature>
<dbReference type="PANTHER" id="PTHR43825">
    <property type="entry name" value="PYRUVATE DEHYDROGENASE E1 COMPONENT"/>
    <property type="match status" value="1"/>
</dbReference>
<comment type="caution">
    <text evidence="2">The sequence shown here is derived from an EMBL/GenBank/DDBJ whole genome shotgun (WGS) entry which is preliminary data.</text>
</comment>
<proteinExistence type="predicted"/>
<dbReference type="AlphaFoldDB" id="A0A0F8WBV7"/>
<protein>
    <recommendedName>
        <fullName evidence="1">Transketolase-like pyrimidine-binding domain-containing protein</fullName>
    </recommendedName>
</protein>
<dbReference type="SUPFAM" id="SSF52518">
    <property type="entry name" value="Thiamin diphosphate-binding fold (THDP-binding)"/>
    <property type="match status" value="1"/>
</dbReference>
<dbReference type="CDD" id="cd07033">
    <property type="entry name" value="TPP_PYR_DXS_TK_like"/>
    <property type="match status" value="1"/>
</dbReference>
<name>A0A0F8WBV7_9ZZZZ</name>
<dbReference type="InterPro" id="IPR029061">
    <property type="entry name" value="THDP-binding"/>
</dbReference>
<reference evidence="2" key="1">
    <citation type="journal article" date="2015" name="Nature">
        <title>Complex archaea that bridge the gap between prokaryotes and eukaryotes.</title>
        <authorList>
            <person name="Spang A."/>
            <person name="Saw J.H."/>
            <person name="Jorgensen S.L."/>
            <person name="Zaremba-Niedzwiedzka K."/>
            <person name="Martijn J."/>
            <person name="Lind A.E."/>
            <person name="van Eijk R."/>
            <person name="Schleper C."/>
            <person name="Guy L."/>
            <person name="Ettema T.J."/>
        </authorList>
    </citation>
    <scope>NUCLEOTIDE SEQUENCE</scope>
</reference>
<organism evidence="2">
    <name type="scientific">marine sediment metagenome</name>
    <dbReference type="NCBI Taxonomy" id="412755"/>
    <lineage>
        <taxon>unclassified sequences</taxon>
        <taxon>metagenomes</taxon>
        <taxon>ecological metagenomes</taxon>
    </lineage>
</organism>
<evidence type="ECO:0000259" key="1">
    <source>
        <dbReference type="SMART" id="SM00861"/>
    </source>
</evidence>
<dbReference type="Pfam" id="PF02779">
    <property type="entry name" value="Transket_pyr"/>
    <property type="match status" value="1"/>
</dbReference>
<sequence length="231" mass="26318">MKSQRDSFFDALYELNDDRVWVISADCGAPALDRWRKTDRFINVGIAEQNMVNIAIGLALSGKRPYCYAITPFLTGRAFDQIRQACMMNLPITFVGIGAGYSYDDSGPTHHGIDDIGIMRVLPNMRILQANDSSEAELLATIRYPEPAYIRLDRGSDKKYLPHYKIGDRCHYPIDLWPCEFPTGITEVVEEHLVGGLGSIITEQESQVKRRYIKEYLYAYGRDNLRKQAKL</sequence>
<dbReference type="EMBL" id="LAZR01066185">
    <property type="protein sequence ID" value="KKK54073.1"/>
    <property type="molecule type" value="Genomic_DNA"/>
</dbReference>